<reference evidence="3 6" key="1">
    <citation type="submission" date="2016-10" db="EMBL/GenBank/DDBJ databases">
        <authorList>
            <person name="Varghese N."/>
            <person name="Submissions S."/>
        </authorList>
    </citation>
    <scope>NUCLEOTIDE SEQUENCE [LARGE SCALE GENOMIC DNA]</scope>
    <source>
        <strain evidence="3 6">WG10</strain>
    </source>
</reference>
<dbReference type="SUPFAM" id="SSF54106">
    <property type="entry name" value="LysM domain"/>
    <property type="match status" value="1"/>
</dbReference>
<dbReference type="SMART" id="SM00257">
    <property type="entry name" value="LysM"/>
    <property type="match status" value="2"/>
</dbReference>
<evidence type="ECO:0000259" key="2">
    <source>
        <dbReference type="PROSITE" id="PS51782"/>
    </source>
</evidence>
<accession>A0A1G6K881</accession>
<dbReference type="Proteomes" id="UP000324896">
    <property type="component" value="Unassembled WGS sequence"/>
</dbReference>
<feature type="domain" description="LysM" evidence="2">
    <location>
        <begin position="148"/>
        <end position="192"/>
    </location>
</feature>
<evidence type="ECO:0000313" key="6">
    <source>
        <dbReference type="Proteomes" id="UP000324896"/>
    </source>
</evidence>
<sequence>MKKRFTAILLLIAFTIIYKNFVLGERHLESTRVPRGSISVKKELDLKRNSKENSDFSLIITEKRKNALERKTDFVKIQEEFNLSENSELNFAENQLEFNNKLEYIEKLYKDKDTKYNIESSSQGFTEELVKENSRKPGSRIGLINQIKKHRVENGETLWDIAQKHNVDLDTLIGANDINNINKIKPGQTIKVLPVKGILYKISPGENLSSITDKFNISLNKIIASNLINNPNRVQPGDTLILPGAKPEFGYRDRLEKVFTKPVYARISSYFGRRWGRMHEGIDYAVPSGSKVKASGEGRVVYSGWARGYGKTIIIEHQKGMRTLYAHNSKLIVNTGDRVSKGDLIAKSGNTGNTTGPNVHFEVQVNGRPVDPLSYI</sequence>
<dbReference type="GO" id="GO:0004222">
    <property type="term" value="F:metalloendopeptidase activity"/>
    <property type="evidence" value="ECO:0007669"/>
    <property type="project" value="TreeGrafter"/>
</dbReference>
<dbReference type="PROSITE" id="PS51782">
    <property type="entry name" value="LYSM"/>
    <property type="match status" value="2"/>
</dbReference>
<dbReference type="SUPFAM" id="SSF51261">
    <property type="entry name" value="Duplicated hybrid motif"/>
    <property type="match status" value="1"/>
</dbReference>
<reference evidence="4 5" key="2">
    <citation type="submission" date="2019-03" db="EMBL/GenBank/DDBJ databases">
        <title>Deep subsurface shale carbon reservoir microbial communities from Ohio and West Virginia, USA.</title>
        <authorList>
            <person name="Wrighton K."/>
        </authorList>
    </citation>
    <scope>NUCLEOTIDE SEQUENCE [LARGE SCALE GENOMIC DNA]</scope>
    <source>
        <strain evidence="4 5">UTICA-S4D12</strain>
    </source>
</reference>
<keyword evidence="3" id="KW-0378">Hydrolase</keyword>
<dbReference type="Pfam" id="PF01476">
    <property type="entry name" value="LysM"/>
    <property type="match status" value="2"/>
</dbReference>
<dbReference type="InterPro" id="IPR011055">
    <property type="entry name" value="Dup_hybrid_motif"/>
</dbReference>
<dbReference type="STRING" id="54121.SAMN04515653_13919"/>
<dbReference type="Proteomes" id="UP000295758">
    <property type="component" value="Unassembled WGS sequence"/>
</dbReference>
<dbReference type="Gene3D" id="2.70.70.10">
    <property type="entry name" value="Glucose Permease (Domain IIA)"/>
    <property type="match status" value="1"/>
</dbReference>
<dbReference type="PANTHER" id="PTHR21666">
    <property type="entry name" value="PEPTIDASE-RELATED"/>
    <property type="match status" value="1"/>
</dbReference>
<proteinExistence type="predicted"/>
<dbReference type="RefSeq" id="WP_073158302.1">
    <property type="nucleotide sequence ID" value="NZ_FMYT01000004.1"/>
</dbReference>
<dbReference type="CDD" id="cd12797">
    <property type="entry name" value="M23_peptidase"/>
    <property type="match status" value="1"/>
</dbReference>
<feature type="domain" description="LysM" evidence="2">
    <location>
        <begin position="198"/>
        <end position="242"/>
    </location>
</feature>
<dbReference type="InterPro" id="IPR018392">
    <property type="entry name" value="LysM"/>
</dbReference>
<dbReference type="EMBL" id="FMYT01000004">
    <property type="protein sequence ID" value="SDC27031.1"/>
    <property type="molecule type" value="Genomic_DNA"/>
</dbReference>
<dbReference type="PANTHER" id="PTHR21666:SF289">
    <property type="entry name" value="L-ALA--D-GLU ENDOPEPTIDASE"/>
    <property type="match status" value="1"/>
</dbReference>
<protein>
    <submittedName>
        <fullName evidence="3">Murein DD-endopeptidase MepM and murein hydrolase activator NlpD, contain LysM domain</fullName>
    </submittedName>
    <submittedName>
        <fullName evidence="4">Murein DD-endopeptidase MepM/ murein hydrolase activator NlpD</fullName>
    </submittedName>
</protein>
<dbReference type="InterPro" id="IPR050570">
    <property type="entry name" value="Cell_wall_metabolism_enzyme"/>
</dbReference>
<dbReference type="CDD" id="cd00118">
    <property type="entry name" value="LysM"/>
    <property type="match status" value="1"/>
</dbReference>
<dbReference type="AlphaFoldDB" id="A0A1G6K881"/>
<dbReference type="Gene3D" id="3.10.350.10">
    <property type="entry name" value="LysM domain"/>
    <property type="match status" value="2"/>
</dbReference>
<evidence type="ECO:0000313" key="4">
    <source>
        <dbReference type="EMBL" id="TDS26378.1"/>
    </source>
</evidence>
<dbReference type="InterPro" id="IPR016047">
    <property type="entry name" value="M23ase_b-sheet_dom"/>
</dbReference>
<organism evidence="3 6">
    <name type="scientific">Halanaerobium congolense</name>
    <dbReference type="NCBI Taxonomy" id="54121"/>
    <lineage>
        <taxon>Bacteria</taxon>
        <taxon>Bacillati</taxon>
        <taxon>Bacillota</taxon>
        <taxon>Clostridia</taxon>
        <taxon>Halanaerobiales</taxon>
        <taxon>Halanaerobiaceae</taxon>
        <taxon>Halanaerobium</taxon>
    </lineage>
</organism>
<dbReference type="EMBL" id="SOAA01000035">
    <property type="protein sequence ID" value="TDS26378.1"/>
    <property type="molecule type" value="Genomic_DNA"/>
</dbReference>
<evidence type="ECO:0000313" key="3">
    <source>
        <dbReference type="EMBL" id="SDC27031.1"/>
    </source>
</evidence>
<evidence type="ECO:0000256" key="1">
    <source>
        <dbReference type="ARBA" id="ARBA00022729"/>
    </source>
</evidence>
<gene>
    <name evidence="4" type="ORF">BY453_1351</name>
    <name evidence="3" type="ORF">SAMN04488597_10418</name>
</gene>
<dbReference type="OrthoDB" id="9809488at2"/>
<keyword evidence="1" id="KW-0732">Signal</keyword>
<dbReference type="InterPro" id="IPR036779">
    <property type="entry name" value="LysM_dom_sf"/>
</dbReference>
<dbReference type="Pfam" id="PF01551">
    <property type="entry name" value="Peptidase_M23"/>
    <property type="match status" value="1"/>
</dbReference>
<name>A0A1G6K881_9FIRM</name>
<evidence type="ECO:0000313" key="5">
    <source>
        <dbReference type="Proteomes" id="UP000295758"/>
    </source>
</evidence>